<dbReference type="AlphaFoldDB" id="A0AAD7DVB7"/>
<protein>
    <recommendedName>
        <fullName evidence="4">Secreted protein</fullName>
    </recommendedName>
</protein>
<evidence type="ECO:0008006" key="4">
    <source>
        <dbReference type="Google" id="ProtNLM"/>
    </source>
</evidence>
<evidence type="ECO:0000313" key="3">
    <source>
        <dbReference type="Proteomes" id="UP001221757"/>
    </source>
</evidence>
<evidence type="ECO:0000313" key="2">
    <source>
        <dbReference type="EMBL" id="KAJ7700011.1"/>
    </source>
</evidence>
<feature type="signal peptide" evidence="1">
    <location>
        <begin position="1"/>
        <end position="22"/>
    </location>
</feature>
<comment type="caution">
    <text evidence="2">The sequence shown here is derived from an EMBL/GenBank/DDBJ whole genome shotgun (WGS) entry which is preliminary data.</text>
</comment>
<keyword evidence="1" id="KW-0732">Signal</keyword>
<keyword evidence="3" id="KW-1185">Reference proteome</keyword>
<gene>
    <name evidence="2" type="ORF">B0H17DRAFT_1048235</name>
</gene>
<organism evidence="2 3">
    <name type="scientific">Mycena rosella</name>
    <name type="common">Pink bonnet</name>
    <name type="synonym">Agaricus rosellus</name>
    <dbReference type="NCBI Taxonomy" id="1033263"/>
    <lineage>
        <taxon>Eukaryota</taxon>
        <taxon>Fungi</taxon>
        <taxon>Dikarya</taxon>
        <taxon>Basidiomycota</taxon>
        <taxon>Agaricomycotina</taxon>
        <taxon>Agaricomycetes</taxon>
        <taxon>Agaricomycetidae</taxon>
        <taxon>Agaricales</taxon>
        <taxon>Marasmiineae</taxon>
        <taxon>Mycenaceae</taxon>
        <taxon>Mycena</taxon>
    </lineage>
</organism>
<dbReference type="Proteomes" id="UP001221757">
    <property type="component" value="Unassembled WGS sequence"/>
</dbReference>
<evidence type="ECO:0000256" key="1">
    <source>
        <dbReference type="SAM" id="SignalP"/>
    </source>
</evidence>
<feature type="chain" id="PRO_5042141849" description="Secreted protein" evidence="1">
    <location>
        <begin position="23"/>
        <end position="79"/>
    </location>
</feature>
<accession>A0AAD7DVB7</accession>
<proteinExistence type="predicted"/>
<sequence length="79" mass="9116">MAYYRFLRCLKLFVVISVRVLSFSRVPSVTPSQFDTARSGRKRTLVACQFVSAVIQPLQSTRIPLAMPAVVRRTKWYHI</sequence>
<name>A0AAD7DVB7_MYCRO</name>
<dbReference type="EMBL" id="JARKIE010000021">
    <property type="protein sequence ID" value="KAJ7700011.1"/>
    <property type="molecule type" value="Genomic_DNA"/>
</dbReference>
<reference evidence="2" key="1">
    <citation type="submission" date="2023-03" db="EMBL/GenBank/DDBJ databases">
        <title>Massive genome expansion in bonnet fungi (Mycena s.s.) driven by repeated elements and novel gene families across ecological guilds.</title>
        <authorList>
            <consortium name="Lawrence Berkeley National Laboratory"/>
            <person name="Harder C.B."/>
            <person name="Miyauchi S."/>
            <person name="Viragh M."/>
            <person name="Kuo A."/>
            <person name="Thoen E."/>
            <person name="Andreopoulos B."/>
            <person name="Lu D."/>
            <person name="Skrede I."/>
            <person name="Drula E."/>
            <person name="Henrissat B."/>
            <person name="Morin E."/>
            <person name="Kohler A."/>
            <person name="Barry K."/>
            <person name="LaButti K."/>
            <person name="Morin E."/>
            <person name="Salamov A."/>
            <person name="Lipzen A."/>
            <person name="Mereny Z."/>
            <person name="Hegedus B."/>
            <person name="Baldrian P."/>
            <person name="Stursova M."/>
            <person name="Weitz H."/>
            <person name="Taylor A."/>
            <person name="Grigoriev I.V."/>
            <person name="Nagy L.G."/>
            <person name="Martin F."/>
            <person name="Kauserud H."/>
        </authorList>
    </citation>
    <scope>NUCLEOTIDE SEQUENCE</scope>
    <source>
        <strain evidence="2">CBHHK067</strain>
    </source>
</reference>